<gene>
    <name evidence="1" type="ORF">HPB50_000418</name>
</gene>
<organism evidence="1 2">
    <name type="scientific">Hyalomma asiaticum</name>
    <name type="common">Tick</name>
    <dbReference type="NCBI Taxonomy" id="266040"/>
    <lineage>
        <taxon>Eukaryota</taxon>
        <taxon>Metazoa</taxon>
        <taxon>Ecdysozoa</taxon>
        <taxon>Arthropoda</taxon>
        <taxon>Chelicerata</taxon>
        <taxon>Arachnida</taxon>
        <taxon>Acari</taxon>
        <taxon>Parasitiformes</taxon>
        <taxon>Ixodida</taxon>
        <taxon>Ixodoidea</taxon>
        <taxon>Ixodidae</taxon>
        <taxon>Hyalomminae</taxon>
        <taxon>Hyalomma</taxon>
    </lineage>
</organism>
<proteinExistence type="predicted"/>
<dbReference type="Proteomes" id="UP000821845">
    <property type="component" value="Chromosome 8"/>
</dbReference>
<keyword evidence="2" id="KW-1185">Reference proteome</keyword>
<evidence type="ECO:0000313" key="2">
    <source>
        <dbReference type="Proteomes" id="UP000821845"/>
    </source>
</evidence>
<sequence>MFHVRTRGFLGSVSQWVSSKNEALEQERSSEAILSRAVAMAEKREYPSRRKSTAGLESSALHSERASSKTKLKPQHLVGAEHSPMLRQLPSLVDQYSGSTVREGSDAQTPSSGYVEARFVPALEDFAATSPDAPPKPQPIASPHMPHAVLPAQQHVPTLPDETPPPSDTAKHGKGKDSKHKSSRRRCSSAGKHSYDTRSSTSSASQRVPSEKDRDHSVPARQGSPEPHTCHDVEEQPTASSGQATASKRRKSLKPKKDKATRREEKEVSPRSVSVISDHTVNDGRYERQTEDHANALATKGDGADNESRTPQKPVECSSASLPGIPTEQQTPGRVSQQATESAAPIQTQVSAVLPKGNAARADDVTVPGSAKDNARTGNADQQSNVIEHVSRPTVDPKITTTSVLCIDLFVICVAAASMTLIFVSYSDNTEEVACVAPRCLAVRGELYGLLNASADPCVNFYDHVCGHWNDRESGGSFRGDNVKAAQVKLQEAITSSRHENYETEGASVLSQVYMACERYMATETTLTEVLQAADTLLSLSTLRQADSNAQVAGFLMRTSIETGLQSVVMMMIIRDSAEEPLYVAPTSSLTKRFVRNEEAKDTTASDNDSWRFLLQLLEAFPDVKNVTSVAQLLYWLDADLGMALDLPHKSVLERAPLDVAFEQLVDGVSVAQWMKAANMFLPAWRALGRRGTVLIRSAKIVKKAFDVLFSKGVKTAALYVSAYVASYVATMERDKHRVRSGETTVAWSCLDRASECLT</sequence>
<evidence type="ECO:0000313" key="1">
    <source>
        <dbReference type="EMBL" id="KAH6923333.1"/>
    </source>
</evidence>
<reference evidence="1" key="1">
    <citation type="submission" date="2020-05" db="EMBL/GenBank/DDBJ databases">
        <title>Large-scale comparative analyses of tick genomes elucidate their genetic diversity and vector capacities.</title>
        <authorList>
            <person name="Jia N."/>
            <person name="Wang J."/>
            <person name="Shi W."/>
            <person name="Du L."/>
            <person name="Sun Y."/>
            <person name="Zhan W."/>
            <person name="Jiang J."/>
            <person name="Wang Q."/>
            <person name="Zhang B."/>
            <person name="Ji P."/>
            <person name="Sakyi L.B."/>
            <person name="Cui X."/>
            <person name="Yuan T."/>
            <person name="Jiang B."/>
            <person name="Yang W."/>
            <person name="Lam T.T.-Y."/>
            <person name="Chang Q."/>
            <person name="Ding S."/>
            <person name="Wang X."/>
            <person name="Zhu J."/>
            <person name="Ruan X."/>
            <person name="Zhao L."/>
            <person name="Wei J."/>
            <person name="Que T."/>
            <person name="Du C."/>
            <person name="Cheng J."/>
            <person name="Dai P."/>
            <person name="Han X."/>
            <person name="Huang E."/>
            <person name="Gao Y."/>
            <person name="Liu J."/>
            <person name="Shao H."/>
            <person name="Ye R."/>
            <person name="Li L."/>
            <person name="Wei W."/>
            <person name="Wang X."/>
            <person name="Wang C."/>
            <person name="Yang T."/>
            <person name="Huo Q."/>
            <person name="Li W."/>
            <person name="Guo W."/>
            <person name="Chen H."/>
            <person name="Zhou L."/>
            <person name="Ni X."/>
            <person name="Tian J."/>
            <person name="Zhou Y."/>
            <person name="Sheng Y."/>
            <person name="Liu T."/>
            <person name="Pan Y."/>
            <person name="Xia L."/>
            <person name="Li J."/>
            <person name="Zhao F."/>
            <person name="Cao W."/>
        </authorList>
    </citation>
    <scope>NUCLEOTIDE SEQUENCE</scope>
    <source>
        <strain evidence="1">Hyas-2018</strain>
    </source>
</reference>
<dbReference type="EMBL" id="CM023488">
    <property type="protein sequence ID" value="KAH6923333.1"/>
    <property type="molecule type" value="Genomic_DNA"/>
</dbReference>
<name>A0ACB7RLI2_HYAAI</name>
<protein>
    <submittedName>
        <fullName evidence="1">Uncharacterized protein</fullName>
    </submittedName>
</protein>
<accession>A0ACB7RLI2</accession>
<comment type="caution">
    <text evidence="1">The sequence shown here is derived from an EMBL/GenBank/DDBJ whole genome shotgun (WGS) entry which is preliminary data.</text>
</comment>